<dbReference type="EMBL" id="JBHFEH010000011">
    <property type="protein sequence ID" value="KAL2055584.1"/>
    <property type="molecule type" value="Genomic_DNA"/>
</dbReference>
<sequence length="199" mass="22708">MPSLLLVVFVLQLLIYLVNTVGAPVINEFLWTLYNKLPTSTSADVKSQSMLAREVVRLKRELNATSAQDQFAKWAKLDREHNRAQAKYDEKANSLKDFKSTFDRSITFLRWGSTNGLRFFLQFWYAKHPLFWIPRGWVPRYVEWILAFPRAPTGSVSFQIWGIACATVVQLVGAAVVAGLVLLGEFRQGQGRENAKKEL</sequence>
<dbReference type="Pfam" id="PF04420">
    <property type="entry name" value="CHD5"/>
    <property type="match status" value="1"/>
</dbReference>
<dbReference type="InterPro" id="IPR027538">
    <property type="entry name" value="Get1_fungi"/>
</dbReference>
<evidence type="ECO:0000256" key="8">
    <source>
        <dbReference type="HAMAP-Rule" id="MF_03113"/>
    </source>
</evidence>
<evidence type="ECO:0000256" key="4">
    <source>
        <dbReference type="ARBA" id="ARBA00022692"/>
    </source>
</evidence>
<dbReference type="InterPro" id="IPR029012">
    <property type="entry name" value="Helix_hairpin_bin_sf"/>
</dbReference>
<evidence type="ECO:0000256" key="1">
    <source>
        <dbReference type="ARBA" id="ARBA00004477"/>
    </source>
</evidence>
<keyword evidence="4 8" id="KW-0812">Transmembrane</keyword>
<proteinExistence type="inferred from homology"/>
<evidence type="ECO:0000256" key="7">
    <source>
        <dbReference type="ARBA" id="ARBA00023136"/>
    </source>
</evidence>
<keyword evidence="3 8" id="KW-0813">Transport</keyword>
<evidence type="ECO:0000256" key="5">
    <source>
        <dbReference type="ARBA" id="ARBA00022824"/>
    </source>
</evidence>
<evidence type="ECO:0000256" key="2">
    <source>
        <dbReference type="ARBA" id="ARBA00010799"/>
    </source>
</evidence>
<keyword evidence="12" id="KW-1185">Reference proteome</keyword>
<evidence type="ECO:0000256" key="3">
    <source>
        <dbReference type="ARBA" id="ARBA00022448"/>
    </source>
</evidence>
<comment type="similarity">
    <text evidence="2 8">Belongs to the WRB/GET1 family.</text>
</comment>
<reference evidence="11 12" key="1">
    <citation type="submission" date="2024-09" db="EMBL/GenBank/DDBJ databases">
        <title>Rethinking Asexuality: The Enigmatic Case of Functional Sexual Genes in Lepraria (Stereocaulaceae).</title>
        <authorList>
            <person name="Doellman M."/>
            <person name="Sun Y."/>
            <person name="Barcenas-Pena A."/>
            <person name="Lumbsch H.T."/>
            <person name="Grewe F."/>
        </authorList>
    </citation>
    <scope>NUCLEOTIDE SEQUENCE [LARGE SCALE GENOMIC DNA]</scope>
    <source>
        <strain evidence="11 12">Grewe 0041</strain>
    </source>
</reference>
<comment type="subcellular location">
    <subcellularLocation>
        <location evidence="1">Endoplasmic reticulum membrane</location>
        <topology evidence="1">Multi-pass membrane protein</topology>
    </subcellularLocation>
</comment>
<evidence type="ECO:0000256" key="6">
    <source>
        <dbReference type="ARBA" id="ARBA00022989"/>
    </source>
</evidence>
<keyword evidence="10" id="KW-0732">Signal</keyword>
<dbReference type="InterPro" id="IPR028945">
    <property type="entry name" value="Get1"/>
</dbReference>
<comment type="caution">
    <text evidence="8">Lacks conserved residue(s) required for the propagation of feature annotation.</text>
</comment>
<gene>
    <name evidence="8" type="primary">GET1</name>
    <name evidence="11" type="ORF">ABVK25_004392</name>
</gene>
<keyword evidence="7 8" id="KW-0472">Membrane</keyword>
<organism evidence="11 12">
    <name type="scientific">Lepraria finkii</name>
    <dbReference type="NCBI Taxonomy" id="1340010"/>
    <lineage>
        <taxon>Eukaryota</taxon>
        <taxon>Fungi</taxon>
        <taxon>Dikarya</taxon>
        <taxon>Ascomycota</taxon>
        <taxon>Pezizomycotina</taxon>
        <taxon>Lecanoromycetes</taxon>
        <taxon>OSLEUM clade</taxon>
        <taxon>Lecanoromycetidae</taxon>
        <taxon>Lecanorales</taxon>
        <taxon>Lecanorineae</taxon>
        <taxon>Stereocaulaceae</taxon>
        <taxon>Lepraria</taxon>
    </lineage>
</organism>
<dbReference type="Gene3D" id="1.10.287.660">
    <property type="entry name" value="Helix hairpin bin"/>
    <property type="match status" value="1"/>
</dbReference>
<evidence type="ECO:0000256" key="10">
    <source>
        <dbReference type="SAM" id="SignalP"/>
    </source>
</evidence>
<keyword evidence="6 8" id="KW-1133">Transmembrane helix</keyword>
<feature type="signal peptide" evidence="10">
    <location>
        <begin position="1"/>
        <end position="20"/>
    </location>
</feature>
<comment type="caution">
    <text evidence="11">The sequence shown here is derived from an EMBL/GenBank/DDBJ whole genome shotgun (WGS) entry which is preliminary data.</text>
</comment>
<keyword evidence="5 8" id="KW-0256">Endoplasmic reticulum</keyword>
<feature type="chain" id="PRO_5046893534" description="Guided entry of tail-anchored proteins 1" evidence="10">
    <location>
        <begin position="21"/>
        <end position="199"/>
    </location>
</feature>
<feature type="transmembrane region" description="Helical" evidence="9">
    <location>
        <begin position="160"/>
        <end position="183"/>
    </location>
</feature>
<dbReference type="PANTHER" id="PTHR42650:SF1">
    <property type="entry name" value="GUIDED ENTRY OF TAIL-ANCHORED PROTEINS FACTOR 1"/>
    <property type="match status" value="1"/>
</dbReference>
<evidence type="ECO:0000313" key="12">
    <source>
        <dbReference type="Proteomes" id="UP001590951"/>
    </source>
</evidence>
<feature type="topological domain" description="Cytoplasmic" evidence="8">
    <location>
        <begin position="173"/>
        <end position="199"/>
    </location>
</feature>
<accession>A0ABR4BCK4</accession>
<dbReference type="PANTHER" id="PTHR42650">
    <property type="entry name" value="TAIL-ANCHORED PROTEIN INSERTION RECEPTOR WRB"/>
    <property type="match status" value="1"/>
</dbReference>
<protein>
    <recommendedName>
        <fullName evidence="13">Guided entry of tail-anchored proteins 1</fullName>
    </recommendedName>
</protein>
<evidence type="ECO:0000313" key="11">
    <source>
        <dbReference type="EMBL" id="KAL2055584.1"/>
    </source>
</evidence>
<evidence type="ECO:0008006" key="13">
    <source>
        <dbReference type="Google" id="ProtNLM"/>
    </source>
</evidence>
<dbReference type="Proteomes" id="UP001590951">
    <property type="component" value="Unassembled WGS sequence"/>
</dbReference>
<name>A0ABR4BCK4_9LECA</name>
<dbReference type="HAMAP" id="MF_03113">
    <property type="entry name" value="Get1"/>
    <property type="match status" value="1"/>
</dbReference>
<feature type="topological domain" description="Lumenal" evidence="8">
    <location>
        <begin position="1"/>
        <end position="4"/>
    </location>
</feature>
<evidence type="ECO:0000256" key="9">
    <source>
        <dbReference type="SAM" id="Phobius"/>
    </source>
</evidence>